<evidence type="ECO:0000259" key="9">
    <source>
        <dbReference type="SMART" id="SM00607"/>
    </source>
</evidence>
<dbReference type="GO" id="GO:0042806">
    <property type="term" value="F:fucose binding"/>
    <property type="evidence" value="ECO:0007669"/>
    <property type="project" value="UniProtKB-ARBA"/>
</dbReference>
<keyword evidence="5" id="KW-0430">Lectin</keyword>
<evidence type="ECO:0000256" key="3">
    <source>
        <dbReference type="ARBA" id="ARBA00011233"/>
    </source>
</evidence>
<gene>
    <name evidence="10" type="ORF">PECUL_23A060992</name>
</gene>
<evidence type="ECO:0000256" key="2">
    <source>
        <dbReference type="ARBA" id="ARBA00010147"/>
    </source>
</evidence>
<keyword evidence="8" id="KW-0732">Signal</keyword>
<evidence type="ECO:0000256" key="1">
    <source>
        <dbReference type="ARBA" id="ARBA00002219"/>
    </source>
</evidence>
<evidence type="ECO:0000313" key="11">
    <source>
        <dbReference type="Proteomes" id="UP001295444"/>
    </source>
</evidence>
<comment type="subunit">
    <text evidence="3">Homotrimer.</text>
</comment>
<evidence type="ECO:0000256" key="6">
    <source>
        <dbReference type="ARBA" id="ARBA00022837"/>
    </source>
</evidence>
<evidence type="ECO:0000256" key="5">
    <source>
        <dbReference type="ARBA" id="ARBA00022734"/>
    </source>
</evidence>
<proteinExistence type="inferred from homology"/>
<keyword evidence="7" id="KW-1015">Disulfide bond</keyword>
<keyword evidence="6" id="KW-0106">Calcium</keyword>
<dbReference type="Proteomes" id="UP001295444">
    <property type="component" value="Chromosome 04"/>
</dbReference>
<dbReference type="GO" id="GO:0010185">
    <property type="term" value="P:regulation of cellular defense response"/>
    <property type="evidence" value="ECO:0007669"/>
    <property type="project" value="UniProtKB-ARBA"/>
</dbReference>
<dbReference type="InterPro" id="IPR051941">
    <property type="entry name" value="BG_Antigen-Binding_Lectin"/>
</dbReference>
<dbReference type="InterPro" id="IPR006585">
    <property type="entry name" value="FTP1"/>
</dbReference>
<name>A0AAD1W796_PELCU</name>
<evidence type="ECO:0000256" key="8">
    <source>
        <dbReference type="SAM" id="SignalP"/>
    </source>
</evidence>
<dbReference type="Gene3D" id="2.60.120.260">
    <property type="entry name" value="Galactose-binding domain-like"/>
    <property type="match status" value="1"/>
</dbReference>
<evidence type="ECO:0000256" key="7">
    <source>
        <dbReference type="ARBA" id="ARBA00023157"/>
    </source>
</evidence>
<evidence type="ECO:0000313" key="10">
    <source>
        <dbReference type="EMBL" id="CAH2286149.1"/>
    </source>
</evidence>
<dbReference type="SUPFAM" id="SSF49785">
    <property type="entry name" value="Galactose-binding domain-like"/>
    <property type="match status" value="1"/>
</dbReference>
<sequence length="191" mass="20995">MPIQSQTLRMMSLLFLLVAVGVSAGVAQPCVAPIGVRNLAKYGKVSQSSSYSATSHPQLAIDGNKDSIYSQGSCAHTKKDNKPWWRLEMDTSESIGAISITNRKDCCQERLKGALITVGDSPNHDNPVCAEITDVTPNTITVCCNGMTGRFVTVIKPSSDYMTLCEVQVFRYIKQESLPREEEEIKPESYE</sequence>
<dbReference type="GO" id="GO:0046872">
    <property type="term" value="F:metal ion binding"/>
    <property type="evidence" value="ECO:0007669"/>
    <property type="project" value="UniProtKB-KW"/>
</dbReference>
<keyword evidence="4" id="KW-0479">Metal-binding</keyword>
<dbReference type="PANTHER" id="PTHR45713:SF11">
    <property type="entry name" value="FUCOLECTIN TACHYLECTIN-4 PENTRAXIN-1 DOMAIN-CONTAINING PROTEIN"/>
    <property type="match status" value="1"/>
</dbReference>
<keyword evidence="11" id="KW-1185">Reference proteome</keyword>
<dbReference type="InterPro" id="IPR008979">
    <property type="entry name" value="Galactose-bd-like_sf"/>
</dbReference>
<comment type="function">
    <text evidence="1">Acts as a defensive agent. Recognizes blood group fucosylated oligosaccharides including A, B, H and Lewis B-type antigens. Does not recognize Lewis A antigen and has low affinity for monovalent haptens.</text>
</comment>
<feature type="signal peptide" evidence="8">
    <location>
        <begin position="1"/>
        <end position="27"/>
    </location>
</feature>
<organism evidence="10 11">
    <name type="scientific">Pelobates cultripes</name>
    <name type="common">Western spadefoot toad</name>
    <dbReference type="NCBI Taxonomy" id="61616"/>
    <lineage>
        <taxon>Eukaryota</taxon>
        <taxon>Metazoa</taxon>
        <taxon>Chordata</taxon>
        <taxon>Craniata</taxon>
        <taxon>Vertebrata</taxon>
        <taxon>Euteleostomi</taxon>
        <taxon>Amphibia</taxon>
        <taxon>Batrachia</taxon>
        <taxon>Anura</taxon>
        <taxon>Pelobatoidea</taxon>
        <taxon>Pelobatidae</taxon>
        <taxon>Pelobates</taxon>
    </lineage>
</organism>
<dbReference type="Pfam" id="PF22633">
    <property type="entry name" value="F5_F8_type_C_2"/>
    <property type="match status" value="1"/>
</dbReference>
<dbReference type="GO" id="GO:0001868">
    <property type="term" value="P:regulation of complement activation, lectin pathway"/>
    <property type="evidence" value="ECO:0007669"/>
    <property type="project" value="UniProtKB-ARBA"/>
</dbReference>
<comment type="similarity">
    <text evidence="2">Belongs to the fucolectin family.</text>
</comment>
<feature type="domain" description="Fucolectin tachylectin-4 pentraxin-1" evidence="9">
    <location>
        <begin position="36"/>
        <end position="176"/>
    </location>
</feature>
<evidence type="ECO:0000256" key="4">
    <source>
        <dbReference type="ARBA" id="ARBA00022723"/>
    </source>
</evidence>
<feature type="chain" id="PRO_5042085653" description="Fucolectin tachylectin-4 pentraxin-1 domain-containing protein" evidence="8">
    <location>
        <begin position="28"/>
        <end position="191"/>
    </location>
</feature>
<protein>
    <recommendedName>
        <fullName evidence="9">Fucolectin tachylectin-4 pentraxin-1 domain-containing protein</fullName>
    </recommendedName>
</protein>
<accession>A0AAD1W796</accession>
<dbReference type="EMBL" id="OW240915">
    <property type="protein sequence ID" value="CAH2286149.1"/>
    <property type="molecule type" value="Genomic_DNA"/>
</dbReference>
<dbReference type="AlphaFoldDB" id="A0AAD1W796"/>
<dbReference type="SMART" id="SM00607">
    <property type="entry name" value="FTP"/>
    <property type="match status" value="1"/>
</dbReference>
<dbReference type="PANTHER" id="PTHR45713">
    <property type="entry name" value="FTP DOMAIN-CONTAINING PROTEIN"/>
    <property type="match status" value="1"/>
</dbReference>
<reference evidence="10" key="1">
    <citation type="submission" date="2022-03" db="EMBL/GenBank/DDBJ databases">
        <authorList>
            <person name="Alioto T."/>
            <person name="Alioto T."/>
            <person name="Gomez Garrido J."/>
        </authorList>
    </citation>
    <scope>NUCLEOTIDE SEQUENCE</scope>
</reference>